<evidence type="ECO:0000313" key="2">
    <source>
        <dbReference type="EMBL" id="GAG26733.1"/>
    </source>
</evidence>
<feature type="transmembrane region" description="Helical" evidence="1">
    <location>
        <begin position="117"/>
        <end position="141"/>
    </location>
</feature>
<feature type="transmembrane region" description="Helical" evidence="1">
    <location>
        <begin position="85"/>
        <end position="105"/>
    </location>
</feature>
<feature type="non-terminal residue" evidence="2">
    <location>
        <position position="1"/>
    </location>
</feature>
<comment type="caution">
    <text evidence="2">The sequence shown here is derived from an EMBL/GenBank/DDBJ whole genome shotgun (WGS) entry which is preliminary data.</text>
</comment>
<dbReference type="AlphaFoldDB" id="X0WQD1"/>
<feature type="transmembrane region" description="Helical" evidence="1">
    <location>
        <begin position="6"/>
        <end position="21"/>
    </location>
</feature>
<protein>
    <submittedName>
        <fullName evidence="2">Uncharacterized protein</fullName>
    </submittedName>
</protein>
<name>X0WQD1_9ZZZZ</name>
<sequence>QDPFLTFFTFFLIGTVIGDLIHDTLQIENEIERRNYLKNRLIIPCLITGVILIISGVLIQLPYSLNKGSFDWMRDFPDFLNRGTFSWMIYTMGIELTLISILFGIEEYKVIKVEKSYKFLFYFSYYSFTTYLLHNILFFLFLGMLDIYSVFFISVITLIVFELILKFLYKKVEDNISLKVQIGRLSFKIAGKIEEKINKMRKEARNAP</sequence>
<keyword evidence="1" id="KW-0812">Transmembrane</keyword>
<reference evidence="2" key="1">
    <citation type="journal article" date="2014" name="Front. Microbiol.">
        <title>High frequency of phylogenetically diverse reductive dehalogenase-homologous genes in deep subseafloor sedimentary metagenomes.</title>
        <authorList>
            <person name="Kawai M."/>
            <person name="Futagami T."/>
            <person name="Toyoda A."/>
            <person name="Takaki Y."/>
            <person name="Nishi S."/>
            <person name="Hori S."/>
            <person name="Arai W."/>
            <person name="Tsubouchi T."/>
            <person name="Morono Y."/>
            <person name="Uchiyama I."/>
            <person name="Ito T."/>
            <person name="Fujiyama A."/>
            <person name="Inagaki F."/>
            <person name="Takami H."/>
        </authorList>
    </citation>
    <scope>NUCLEOTIDE SEQUENCE</scope>
    <source>
        <strain evidence="2">Expedition CK06-06</strain>
    </source>
</reference>
<gene>
    <name evidence="2" type="ORF">S01H1_50046</name>
</gene>
<evidence type="ECO:0000256" key="1">
    <source>
        <dbReference type="SAM" id="Phobius"/>
    </source>
</evidence>
<keyword evidence="1" id="KW-0472">Membrane</keyword>
<keyword evidence="1" id="KW-1133">Transmembrane helix</keyword>
<accession>X0WQD1</accession>
<organism evidence="2">
    <name type="scientific">marine sediment metagenome</name>
    <dbReference type="NCBI Taxonomy" id="412755"/>
    <lineage>
        <taxon>unclassified sequences</taxon>
        <taxon>metagenomes</taxon>
        <taxon>ecological metagenomes</taxon>
    </lineage>
</organism>
<feature type="transmembrane region" description="Helical" evidence="1">
    <location>
        <begin position="147"/>
        <end position="169"/>
    </location>
</feature>
<proteinExistence type="predicted"/>
<feature type="transmembrane region" description="Helical" evidence="1">
    <location>
        <begin position="41"/>
        <end position="65"/>
    </location>
</feature>
<dbReference type="EMBL" id="BARS01032227">
    <property type="protein sequence ID" value="GAG26733.1"/>
    <property type="molecule type" value="Genomic_DNA"/>
</dbReference>